<reference evidence="2 3" key="1">
    <citation type="submission" date="2016-03" db="EMBL/GenBank/DDBJ databases">
        <title>Comparative genomics of the ectomycorrhizal sister species Rhizopogon vinicolor and Rhizopogon vesiculosus (Basidiomycota: Boletales) reveals a divergence of the mating type B locus.</title>
        <authorList>
            <person name="Mujic A.B."/>
            <person name="Kuo A."/>
            <person name="Tritt A."/>
            <person name="Lipzen A."/>
            <person name="Chen C."/>
            <person name="Johnson J."/>
            <person name="Sharma A."/>
            <person name="Barry K."/>
            <person name="Grigoriev I.V."/>
            <person name="Spatafora J.W."/>
        </authorList>
    </citation>
    <scope>NUCLEOTIDE SEQUENCE [LARGE SCALE GENOMIC DNA]</scope>
    <source>
        <strain evidence="2 3">AM-OR11-056</strain>
    </source>
</reference>
<dbReference type="CDD" id="cd21037">
    <property type="entry name" value="MLKL_NTD"/>
    <property type="match status" value="1"/>
</dbReference>
<dbReference type="OrthoDB" id="1668230at2759"/>
<protein>
    <submittedName>
        <fullName evidence="2">Uncharacterized protein</fullName>
    </submittedName>
</protein>
<keyword evidence="3" id="KW-1185">Reference proteome</keyword>
<name>A0A1J8Q3D6_9AGAM</name>
<dbReference type="InterPro" id="IPR059179">
    <property type="entry name" value="MLKL-like_MCAfunc"/>
</dbReference>
<dbReference type="EMBL" id="LVVM01006559">
    <property type="protein sequence ID" value="OJA07752.1"/>
    <property type="molecule type" value="Genomic_DNA"/>
</dbReference>
<sequence length="208" mass="23465">MDQGVHNPGYSFVFRLISKSEGQRAHISYLQQNVSLALNAVLPSSELAQLSEAGERFAKEGEVARSKANSCESEKVSEDERYSRERCATAICSVRAELADAERDTKSQSGVHGDSGQADKMRSPVGTASPPDPAFVYNFLLKLNRRPFIKRFLRSDEIQHEIQACDKALGDAMQIFSISIQIRLLKEFKRFARERQQFLEAEYKAQMQ</sequence>
<proteinExistence type="predicted"/>
<organism evidence="2 3">
    <name type="scientific">Rhizopogon vesiculosus</name>
    <dbReference type="NCBI Taxonomy" id="180088"/>
    <lineage>
        <taxon>Eukaryota</taxon>
        <taxon>Fungi</taxon>
        <taxon>Dikarya</taxon>
        <taxon>Basidiomycota</taxon>
        <taxon>Agaricomycotina</taxon>
        <taxon>Agaricomycetes</taxon>
        <taxon>Agaricomycetidae</taxon>
        <taxon>Boletales</taxon>
        <taxon>Suillineae</taxon>
        <taxon>Rhizopogonaceae</taxon>
        <taxon>Rhizopogon</taxon>
    </lineage>
</organism>
<gene>
    <name evidence="2" type="ORF">AZE42_11922</name>
</gene>
<dbReference type="AlphaFoldDB" id="A0A1J8Q3D6"/>
<evidence type="ECO:0000313" key="3">
    <source>
        <dbReference type="Proteomes" id="UP000183567"/>
    </source>
</evidence>
<comment type="caution">
    <text evidence="2">The sequence shown here is derived from an EMBL/GenBank/DDBJ whole genome shotgun (WGS) entry which is preliminary data.</text>
</comment>
<dbReference type="Proteomes" id="UP000183567">
    <property type="component" value="Unassembled WGS sequence"/>
</dbReference>
<feature type="region of interest" description="Disordered" evidence="1">
    <location>
        <begin position="103"/>
        <end position="129"/>
    </location>
</feature>
<dbReference type="STRING" id="180088.A0A1J8Q3D6"/>
<accession>A0A1J8Q3D6</accession>
<evidence type="ECO:0000313" key="2">
    <source>
        <dbReference type="EMBL" id="OJA07752.1"/>
    </source>
</evidence>
<evidence type="ECO:0000256" key="1">
    <source>
        <dbReference type="SAM" id="MobiDB-lite"/>
    </source>
</evidence>